<comment type="caution">
    <text evidence="7">The sequence shown here is derived from an EMBL/GenBank/DDBJ whole genome shotgun (WGS) entry which is preliminary data.</text>
</comment>
<dbReference type="PANTHER" id="PTHR42693">
    <property type="entry name" value="ARYLSULFATASE FAMILY MEMBER"/>
    <property type="match status" value="1"/>
</dbReference>
<dbReference type="Pfam" id="PF00884">
    <property type="entry name" value="Sulfatase"/>
    <property type="match status" value="1"/>
</dbReference>
<dbReference type="PANTHER" id="PTHR42693:SF53">
    <property type="entry name" value="ENDO-4-O-SULFATASE"/>
    <property type="match status" value="1"/>
</dbReference>
<feature type="chain" id="PRO_5035158407" evidence="5">
    <location>
        <begin position="24"/>
        <end position="499"/>
    </location>
</feature>
<dbReference type="PROSITE" id="PS00149">
    <property type="entry name" value="SULFATASE_2"/>
    <property type="match status" value="1"/>
</dbReference>
<evidence type="ECO:0000256" key="1">
    <source>
        <dbReference type="ARBA" id="ARBA00008779"/>
    </source>
</evidence>
<evidence type="ECO:0000256" key="3">
    <source>
        <dbReference type="ARBA" id="ARBA00022801"/>
    </source>
</evidence>
<dbReference type="InterPro" id="IPR050738">
    <property type="entry name" value="Sulfatase"/>
</dbReference>
<keyword evidence="8" id="KW-1185">Reference proteome</keyword>
<dbReference type="CDD" id="cd16143">
    <property type="entry name" value="ARS_like"/>
    <property type="match status" value="1"/>
</dbReference>
<evidence type="ECO:0000313" key="7">
    <source>
        <dbReference type="EMBL" id="MBK1789844.1"/>
    </source>
</evidence>
<dbReference type="Gene3D" id="3.30.1120.10">
    <property type="match status" value="1"/>
</dbReference>
<dbReference type="SUPFAM" id="SSF53649">
    <property type="entry name" value="Alkaline phosphatase-like"/>
    <property type="match status" value="1"/>
</dbReference>
<dbReference type="EMBL" id="JAENIM010000009">
    <property type="protein sequence ID" value="MBK1789844.1"/>
    <property type="molecule type" value="Genomic_DNA"/>
</dbReference>
<comment type="similarity">
    <text evidence="1">Belongs to the sulfatase family.</text>
</comment>
<proteinExistence type="inferred from homology"/>
<dbReference type="RefSeq" id="WP_200309885.1">
    <property type="nucleotide sequence ID" value="NZ_JAENIM010000009.1"/>
</dbReference>
<reference evidence="7" key="1">
    <citation type="submission" date="2021-01" db="EMBL/GenBank/DDBJ databases">
        <title>Modified the classification status of verrucomicrobia.</title>
        <authorList>
            <person name="Feng X."/>
        </authorList>
    </citation>
    <scope>NUCLEOTIDE SEQUENCE</scope>
    <source>
        <strain evidence="7">_KCTC 22039</strain>
    </source>
</reference>
<dbReference type="InterPro" id="IPR000917">
    <property type="entry name" value="Sulfatase_N"/>
</dbReference>
<keyword evidence="2" id="KW-0479">Metal-binding</keyword>
<dbReference type="AlphaFoldDB" id="A0A8J7MCM5"/>
<evidence type="ECO:0000259" key="6">
    <source>
        <dbReference type="Pfam" id="PF00884"/>
    </source>
</evidence>
<name>A0A8J7MCM5_9BACT</name>
<dbReference type="InterPro" id="IPR017850">
    <property type="entry name" value="Alkaline_phosphatase_core_sf"/>
</dbReference>
<dbReference type="InterPro" id="IPR024607">
    <property type="entry name" value="Sulfatase_CS"/>
</dbReference>
<evidence type="ECO:0000256" key="5">
    <source>
        <dbReference type="SAM" id="SignalP"/>
    </source>
</evidence>
<protein>
    <submittedName>
        <fullName evidence="7">Arylsulfatase</fullName>
    </submittedName>
</protein>
<feature type="signal peptide" evidence="5">
    <location>
        <begin position="1"/>
        <end position="23"/>
    </location>
</feature>
<keyword evidence="5" id="KW-0732">Signal</keyword>
<organism evidence="7 8">
    <name type="scientific">Persicirhabdus sediminis</name>
    <dbReference type="NCBI Taxonomy" id="454144"/>
    <lineage>
        <taxon>Bacteria</taxon>
        <taxon>Pseudomonadati</taxon>
        <taxon>Verrucomicrobiota</taxon>
        <taxon>Verrucomicrobiia</taxon>
        <taxon>Verrucomicrobiales</taxon>
        <taxon>Verrucomicrobiaceae</taxon>
        <taxon>Persicirhabdus</taxon>
    </lineage>
</organism>
<keyword evidence="4" id="KW-0106">Calcium</keyword>
<evidence type="ECO:0000256" key="2">
    <source>
        <dbReference type="ARBA" id="ARBA00022723"/>
    </source>
</evidence>
<feature type="domain" description="Sulfatase N-terminal" evidence="6">
    <location>
        <begin position="26"/>
        <end position="384"/>
    </location>
</feature>
<sequence length="499" mass="55151">MKLFSPKIILPLAITAISSAALAQRPNIVLIFADDMGHGDISCQNPNGKIPTPNLDKLASQGMRFTDGHSSSGICTPSRFALLTGQHHWRKFHGIVGSFGESVFEPDDFTIAKMLSESGYNTAAIGKWHLGWNWKSLETGKNDAPEGAKNAQGPAAYDWSKPIPMGPLDQGFDYYFGDGTINFPPYCWIENDKVVEPPTVMMDTDTFKPIPEGRWEFRPGPMLDGWDPYKVLPTLTDKAVEWIGKQTAEKPFFLYFALPSPHAPIIPNDEYVGKSQAGPYGDFVYESDAMAGRIIKAIEDKGFADNTIVIFSADNGPEGYAYDRLKKTNHNSSGELRGLKRDLYEGGHRVPFIISWPGKTKAGSVSNQTISQVDLAATFAAAAGTTIPNDKAIDSHDLTPLLAGEDKPIRKSTVQNTKPKAFALRSGDWLYMNTNSGFTRRPDATKNGEDYKTKGLLFNLKDDLGQQNNLFDSEPERVERMDKELNEYIDGKRTAPTRP</sequence>
<dbReference type="PROSITE" id="PS00523">
    <property type="entry name" value="SULFATASE_1"/>
    <property type="match status" value="1"/>
</dbReference>
<dbReference type="GO" id="GO:0046872">
    <property type="term" value="F:metal ion binding"/>
    <property type="evidence" value="ECO:0007669"/>
    <property type="project" value="UniProtKB-KW"/>
</dbReference>
<dbReference type="Gene3D" id="3.40.720.10">
    <property type="entry name" value="Alkaline Phosphatase, subunit A"/>
    <property type="match status" value="1"/>
</dbReference>
<dbReference type="GO" id="GO:0004065">
    <property type="term" value="F:arylsulfatase activity"/>
    <property type="evidence" value="ECO:0007669"/>
    <property type="project" value="TreeGrafter"/>
</dbReference>
<dbReference type="Proteomes" id="UP000624703">
    <property type="component" value="Unassembled WGS sequence"/>
</dbReference>
<evidence type="ECO:0000256" key="4">
    <source>
        <dbReference type="ARBA" id="ARBA00022837"/>
    </source>
</evidence>
<accession>A0A8J7MCM5</accession>
<keyword evidence="3" id="KW-0378">Hydrolase</keyword>
<evidence type="ECO:0000313" key="8">
    <source>
        <dbReference type="Proteomes" id="UP000624703"/>
    </source>
</evidence>
<gene>
    <name evidence="7" type="ORF">JIN82_01610</name>
</gene>